<evidence type="ECO:0000256" key="9">
    <source>
        <dbReference type="RuleBase" id="RU361157"/>
    </source>
</evidence>
<dbReference type="InterPro" id="IPR000412">
    <property type="entry name" value="ABC_2_transport"/>
</dbReference>
<name>A0AAW8DK16_9MICC</name>
<dbReference type="Proteomes" id="UP001230951">
    <property type="component" value="Unassembled WGS sequence"/>
</dbReference>
<evidence type="ECO:0000256" key="7">
    <source>
        <dbReference type="ARBA" id="ARBA00023136"/>
    </source>
</evidence>
<evidence type="ECO:0000313" key="12">
    <source>
        <dbReference type="EMBL" id="MDQ0180614.1"/>
    </source>
</evidence>
<dbReference type="EMBL" id="JAUSTF010000003">
    <property type="protein sequence ID" value="MDQ0180614.1"/>
    <property type="molecule type" value="Genomic_DNA"/>
</dbReference>
<dbReference type="PIRSF" id="PIRSF006648">
    <property type="entry name" value="DrrB"/>
    <property type="match status" value="1"/>
</dbReference>
<dbReference type="PANTHER" id="PTHR30294:SF38">
    <property type="entry name" value="TRANSPORT PERMEASE PROTEIN"/>
    <property type="match status" value="1"/>
</dbReference>
<gene>
    <name evidence="11" type="ORF">J2S90_003361</name>
    <name evidence="12" type="ORF">J2S93_002036</name>
</gene>
<dbReference type="Proteomes" id="UP001242995">
    <property type="component" value="Unassembled WGS sequence"/>
</dbReference>
<feature type="domain" description="ABC transmembrane type-2" evidence="10">
    <location>
        <begin position="23"/>
        <end position="250"/>
    </location>
</feature>
<feature type="transmembrane region" description="Helical" evidence="9">
    <location>
        <begin position="141"/>
        <end position="162"/>
    </location>
</feature>
<dbReference type="PROSITE" id="PS51012">
    <property type="entry name" value="ABC_TM2"/>
    <property type="match status" value="1"/>
</dbReference>
<keyword evidence="7 9" id="KW-0472">Membrane</keyword>
<dbReference type="GO" id="GO:0046677">
    <property type="term" value="P:response to antibiotic"/>
    <property type="evidence" value="ECO:0007669"/>
    <property type="project" value="UniProtKB-KW"/>
</dbReference>
<feature type="transmembrane region" description="Helical" evidence="9">
    <location>
        <begin position="169"/>
        <end position="188"/>
    </location>
</feature>
<dbReference type="InterPro" id="IPR047817">
    <property type="entry name" value="ABC2_TM_bact-type"/>
</dbReference>
<accession>A0AAW8DK16</accession>
<evidence type="ECO:0000256" key="6">
    <source>
        <dbReference type="ARBA" id="ARBA00022989"/>
    </source>
</evidence>
<dbReference type="AlphaFoldDB" id="A0AAW8DK16"/>
<proteinExistence type="inferred from homology"/>
<evidence type="ECO:0000259" key="10">
    <source>
        <dbReference type="PROSITE" id="PS51012"/>
    </source>
</evidence>
<evidence type="ECO:0000256" key="3">
    <source>
        <dbReference type="ARBA" id="ARBA00022448"/>
    </source>
</evidence>
<comment type="similarity">
    <text evidence="2 9">Belongs to the ABC-2 integral membrane protein family.</text>
</comment>
<comment type="subcellular location">
    <subcellularLocation>
        <location evidence="1 9">Cell membrane</location>
        <topology evidence="1 9">Multi-pass membrane protein</topology>
    </subcellularLocation>
</comment>
<dbReference type="GO" id="GO:0043190">
    <property type="term" value="C:ATP-binding cassette (ABC) transporter complex"/>
    <property type="evidence" value="ECO:0007669"/>
    <property type="project" value="InterPro"/>
</dbReference>
<keyword evidence="13" id="KW-1185">Reference proteome</keyword>
<feature type="transmembrane region" description="Helical" evidence="9">
    <location>
        <begin position="229"/>
        <end position="247"/>
    </location>
</feature>
<evidence type="ECO:0000256" key="1">
    <source>
        <dbReference type="ARBA" id="ARBA00004651"/>
    </source>
</evidence>
<keyword evidence="3 9" id="KW-0813">Transport</keyword>
<evidence type="ECO:0000313" key="14">
    <source>
        <dbReference type="Proteomes" id="UP001242995"/>
    </source>
</evidence>
<evidence type="ECO:0000256" key="8">
    <source>
        <dbReference type="ARBA" id="ARBA00023251"/>
    </source>
</evidence>
<evidence type="ECO:0000256" key="5">
    <source>
        <dbReference type="ARBA" id="ARBA00022692"/>
    </source>
</evidence>
<feature type="transmembrane region" description="Helical" evidence="9">
    <location>
        <begin position="102"/>
        <end position="129"/>
    </location>
</feature>
<evidence type="ECO:0000313" key="11">
    <source>
        <dbReference type="EMBL" id="MDP9906377.1"/>
    </source>
</evidence>
<keyword evidence="8" id="KW-0046">Antibiotic resistance</keyword>
<dbReference type="PANTHER" id="PTHR30294">
    <property type="entry name" value="MEMBRANE COMPONENT OF ABC TRANSPORTER YHHJ-RELATED"/>
    <property type="match status" value="1"/>
</dbReference>
<comment type="caution">
    <text evidence="11">The sequence shown here is derived from an EMBL/GenBank/DDBJ whole genome shotgun (WGS) entry which is preliminary data.</text>
</comment>
<sequence>MMNPRMMFATTRRVLEQLRHDHRSVALIMVVPALLLTGVYYLFENETLPPGFPRTFDRVGLMMLAIFPFVVMFLVTSITMLRERTSGTLERLLTTPIHKADLLFGYALAFSIMAALQSLVATAVAYWIFNLDIKGGPGYVVMIAVINAVLGVALGLLCSAFARTEFQAVQFMPVVVIPQILLCGLFVARDHMNSLLEGISNVLPLTFSVDALQQIADNTEATQAMWQDAGVMAAIVVWVLVLASFTLRRRTS</sequence>
<organism evidence="11 14">
    <name type="scientific">Arthrobacter bambusae</name>
    <dbReference type="NCBI Taxonomy" id="1338426"/>
    <lineage>
        <taxon>Bacteria</taxon>
        <taxon>Bacillati</taxon>
        <taxon>Actinomycetota</taxon>
        <taxon>Actinomycetes</taxon>
        <taxon>Micrococcales</taxon>
        <taxon>Micrococcaceae</taxon>
        <taxon>Arthrobacter</taxon>
    </lineage>
</organism>
<feature type="transmembrane region" description="Helical" evidence="9">
    <location>
        <begin position="21"/>
        <end position="43"/>
    </location>
</feature>
<dbReference type="InterPro" id="IPR013525">
    <property type="entry name" value="ABC2_TM"/>
</dbReference>
<protein>
    <recommendedName>
        <fullName evidence="9">Transport permease protein</fullName>
    </recommendedName>
</protein>
<dbReference type="InterPro" id="IPR051449">
    <property type="entry name" value="ABC-2_transporter_component"/>
</dbReference>
<keyword evidence="5 9" id="KW-0812">Transmembrane</keyword>
<dbReference type="GO" id="GO:0140359">
    <property type="term" value="F:ABC-type transporter activity"/>
    <property type="evidence" value="ECO:0007669"/>
    <property type="project" value="InterPro"/>
</dbReference>
<feature type="transmembrane region" description="Helical" evidence="9">
    <location>
        <begin position="63"/>
        <end position="81"/>
    </location>
</feature>
<keyword evidence="6 9" id="KW-1133">Transmembrane helix</keyword>
<evidence type="ECO:0000256" key="2">
    <source>
        <dbReference type="ARBA" id="ARBA00007783"/>
    </source>
</evidence>
<reference evidence="11 13" key="1">
    <citation type="submission" date="2023-07" db="EMBL/GenBank/DDBJ databases">
        <title>Sorghum-associated microbial communities from plants grown in Nebraska, USA.</title>
        <authorList>
            <person name="Schachtman D."/>
        </authorList>
    </citation>
    <scope>NUCLEOTIDE SEQUENCE</scope>
    <source>
        <strain evidence="11">DS1006</strain>
        <strain evidence="12 13">DS1016</strain>
    </source>
</reference>
<dbReference type="Pfam" id="PF01061">
    <property type="entry name" value="ABC2_membrane"/>
    <property type="match status" value="1"/>
</dbReference>
<evidence type="ECO:0000313" key="13">
    <source>
        <dbReference type="Proteomes" id="UP001230951"/>
    </source>
</evidence>
<evidence type="ECO:0000256" key="4">
    <source>
        <dbReference type="ARBA" id="ARBA00022475"/>
    </source>
</evidence>
<dbReference type="EMBL" id="JAUSRG010000011">
    <property type="protein sequence ID" value="MDP9906377.1"/>
    <property type="molecule type" value="Genomic_DNA"/>
</dbReference>
<keyword evidence="4 9" id="KW-1003">Cell membrane</keyword>